<dbReference type="Pfam" id="PF06114">
    <property type="entry name" value="Peptidase_M78"/>
    <property type="match status" value="1"/>
</dbReference>
<dbReference type="InterPro" id="IPR010359">
    <property type="entry name" value="IrrE_HExxH"/>
</dbReference>
<reference evidence="2 3" key="1">
    <citation type="submission" date="2016-11" db="EMBL/GenBank/DDBJ databases">
        <authorList>
            <person name="Jaros S."/>
            <person name="Januszkiewicz K."/>
            <person name="Wedrychowicz H."/>
        </authorList>
    </citation>
    <scope>NUCLEOTIDE SEQUENCE [LARGE SCALE GENOMIC DNA]</scope>
    <source>
        <strain evidence="2 3">DSM 44666</strain>
    </source>
</reference>
<evidence type="ECO:0000313" key="3">
    <source>
        <dbReference type="Proteomes" id="UP000184476"/>
    </source>
</evidence>
<dbReference type="Proteomes" id="UP000184476">
    <property type="component" value="Unassembled WGS sequence"/>
</dbReference>
<keyword evidence="3" id="KW-1185">Reference proteome</keyword>
<dbReference type="STRING" id="112248.SAMN05444392_11676"/>
<evidence type="ECO:0000259" key="1">
    <source>
        <dbReference type="Pfam" id="PF06114"/>
    </source>
</evidence>
<accession>A0A1M5AYT5</accession>
<name>A0A1M5AYT5_9BACL</name>
<gene>
    <name evidence="2" type="ORF">SAMN05444392_11676</name>
</gene>
<evidence type="ECO:0000313" key="2">
    <source>
        <dbReference type="EMBL" id="SHF35247.1"/>
    </source>
</evidence>
<dbReference type="RefSeq" id="WP_073157786.1">
    <property type="nucleotide sequence ID" value="NZ_FQVL01000016.1"/>
</dbReference>
<organism evidence="2 3">
    <name type="scientific">Seinonella peptonophila</name>
    <dbReference type="NCBI Taxonomy" id="112248"/>
    <lineage>
        <taxon>Bacteria</taxon>
        <taxon>Bacillati</taxon>
        <taxon>Bacillota</taxon>
        <taxon>Bacilli</taxon>
        <taxon>Bacillales</taxon>
        <taxon>Thermoactinomycetaceae</taxon>
        <taxon>Seinonella</taxon>
    </lineage>
</organism>
<dbReference type="Gene3D" id="1.10.10.2910">
    <property type="match status" value="1"/>
</dbReference>
<dbReference type="AlphaFoldDB" id="A0A1M5AYT5"/>
<dbReference type="OrthoDB" id="2417909at2"/>
<dbReference type="EMBL" id="FQVL01000016">
    <property type="protein sequence ID" value="SHF35247.1"/>
    <property type="molecule type" value="Genomic_DNA"/>
</dbReference>
<sequence>MIPFVFKSIENLEQSIADLLDHLDINHPHEIDLDFIAKSRNIDIIRTSVKRSWVASHPLKANWFCINVNEDLDKYQQREVIAHELIHCLFHSGNQLLLPRSVIQHQEREAKLGATFLLIPSSMLNRLRQPFHRVSQISEIFRVAPSLVKKRLMLHKHSFIEEQYDKQWSVMFTSSNSMVNQEDQTYARTC</sequence>
<protein>
    <recommendedName>
        <fullName evidence="1">IrrE N-terminal-like domain-containing protein</fullName>
    </recommendedName>
</protein>
<proteinExistence type="predicted"/>
<feature type="domain" description="IrrE N-terminal-like" evidence="1">
    <location>
        <begin position="38"/>
        <end position="153"/>
    </location>
</feature>